<evidence type="ECO:0000313" key="2">
    <source>
        <dbReference type="Proteomes" id="UP000440224"/>
    </source>
</evidence>
<protein>
    <recommendedName>
        <fullName evidence="3">DUF4279 domain-containing protein</fullName>
    </recommendedName>
</protein>
<dbReference type="Proteomes" id="UP000440224">
    <property type="component" value="Unassembled WGS sequence"/>
</dbReference>
<organism evidence="1 2">
    <name type="scientific">Polyangium spumosum</name>
    <dbReference type="NCBI Taxonomy" id="889282"/>
    <lineage>
        <taxon>Bacteria</taxon>
        <taxon>Pseudomonadati</taxon>
        <taxon>Myxococcota</taxon>
        <taxon>Polyangia</taxon>
        <taxon>Polyangiales</taxon>
        <taxon>Polyangiaceae</taxon>
        <taxon>Polyangium</taxon>
    </lineage>
</organism>
<reference evidence="1 2" key="1">
    <citation type="submission" date="2019-10" db="EMBL/GenBank/DDBJ databases">
        <title>A soil myxobacterium in the family Polyangiaceae.</title>
        <authorList>
            <person name="Li Y."/>
            <person name="Wang J."/>
        </authorList>
    </citation>
    <scope>NUCLEOTIDE SEQUENCE [LARGE SCALE GENOMIC DNA]</scope>
    <source>
        <strain evidence="1 2">DSM 14734</strain>
    </source>
</reference>
<accession>A0A6N7PKW8</accession>
<evidence type="ECO:0000313" key="1">
    <source>
        <dbReference type="EMBL" id="MRG92569.1"/>
    </source>
</evidence>
<dbReference type="AlphaFoldDB" id="A0A6N7PKW8"/>
<name>A0A6N7PKW8_9BACT</name>
<evidence type="ECO:0008006" key="3">
    <source>
        <dbReference type="Google" id="ProtNLM"/>
    </source>
</evidence>
<keyword evidence="2" id="KW-1185">Reference proteome</keyword>
<gene>
    <name evidence="1" type="ORF">GF068_11605</name>
</gene>
<comment type="caution">
    <text evidence="1">The sequence shown here is derived from an EMBL/GenBank/DDBJ whole genome shotgun (WGS) entry which is preliminary data.</text>
</comment>
<dbReference type="EMBL" id="WJIE01000003">
    <property type="protein sequence ID" value="MRG92569.1"/>
    <property type="molecule type" value="Genomic_DNA"/>
</dbReference>
<sequence length="137" mass="15380">MMYTVMRVAGPPAHFESIQAVLKDIQRIRPDVRAERRPRDGVVVCDISADPSWKGHQRAIVQFVTDCSEPIRRVANCGGNVSVDVAIDPDDMAPNPYFCIHADVDFLKILVEYRIELEFTVYGCNGIPQPPESRPVL</sequence>
<proteinExistence type="predicted"/>